<gene>
    <name evidence="1" type="ordered locus">CpB0713</name>
</gene>
<evidence type="ECO:0000313" key="2">
    <source>
        <dbReference type="Proteomes" id="UP000000424"/>
    </source>
</evidence>
<name>A0ABN3YQ78_CHLPN</name>
<sequence>MMRGGRLFRVYQELFFFSSVYVCEQRRPRKLYPSLQHLNFPIEKPRFLLKGFKKELHFYNHV</sequence>
<proteinExistence type="predicted"/>
<keyword evidence="2" id="KW-1185">Reference proteome</keyword>
<protein>
    <submittedName>
        <fullName evidence="1">Uncharacterized protein</fullName>
    </submittedName>
</protein>
<organism evidence="1 2">
    <name type="scientific">Chlamydia pneumoniae</name>
    <name type="common">Chlamydophila pneumoniae</name>
    <dbReference type="NCBI Taxonomy" id="83558"/>
    <lineage>
        <taxon>Bacteria</taxon>
        <taxon>Pseudomonadati</taxon>
        <taxon>Chlamydiota</taxon>
        <taxon>Chlamydiia</taxon>
        <taxon>Chlamydiales</taxon>
        <taxon>Chlamydiaceae</taxon>
        <taxon>Chlamydia/Chlamydophila group</taxon>
        <taxon>Chlamydia</taxon>
    </lineage>
</organism>
<accession>A0ABN3YQ78</accession>
<evidence type="ECO:0000313" key="1">
    <source>
        <dbReference type="EMBL" id="AAP98642.1"/>
    </source>
</evidence>
<reference evidence="1" key="1">
    <citation type="submission" date="2002-05" db="EMBL/GenBank/DDBJ databases">
        <title>The genome sequence of Chlamydia pneumoniae TW183 and comparison with other Chlamydia strains based on whole genome sequence analysis.</title>
        <authorList>
            <person name="Geng M.M."/>
            <person name="Schuhmacher A."/>
            <person name="Muehldorfer I."/>
            <person name="Bensch K.W."/>
            <person name="Schaefer K.P."/>
            <person name="Schneider S."/>
            <person name="Pohl T."/>
            <person name="Essig A."/>
            <person name="Marre R."/>
            <person name="Melchers K."/>
        </authorList>
    </citation>
    <scope>NUCLEOTIDE SEQUENCE [LARGE SCALE GENOMIC DNA]</scope>
    <source>
        <strain evidence="1">TW-183</strain>
    </source>
</reference>
<dbReference type="EMBL" id="AE009440">
    <property type="protein sequence ID" value="AAP98642.1"/>
    <property type="molecule type" value="Genomic_DNA"/>
</dbReference>
<dbReference type="Proteomes" id="UP000000424">
    <property type="component" value="Chromosome"/>
</dbReference>